<keyword evidence="3" id="KW-1185">Reference proteome</keyword>
<dbReference type="GO" id="GO:0016740">
    <property type="term" value="F:transferase activity"/>
    <property type="evidence" value="ECO:0007669"/>
    <property type="project" value="UniProtKB-KW"/>
</dbReference>
<name>A0A6P2BTI1_9ACTN</name>
<evidence type="ECO:0000313" key="3">
    <source>
        <dbReference type="Proteomes" id="UP000460272"/>
    </source>
</evidence>
<dbReference type="EMBL" id="RPFW01000005">
    <property type="protein sequence ID" value="TVZ02392.1"/>
    <property type="molecule type" value="Genomic_DNA"/>
</dbReference>
<dbReference type="Pfam" id="PF13469">
    <property type="entry name" value="Sulfotransfer_3"/>
    <property type="match status" value="1"/>
</dbReference>
<comment type="caution">
    <text evidence="2">The sequence shown here is derived from an EMBL/GenBank/DDBJ whole genome shotgun (WGS) entry which is preliminary data.</text>
</comment>
<evidence type="ECO:0000256" key="1">
    <source>
        <dbReference type="SAM" id="MobiDB-lite"/>
    </source>
</evidence>
<dbReference type="InterPro" id="IPR027417">
    <property type="entry name" value="P-loop_NTPase"/>
</dbReference>
<feature type="compositionally biased region" description="Basic and acidic residues" evidence="1">
    <location>
        <begin position="42"/>
        <end position="52"/>
    </location>
</feature>
<dbReference type="PANTHER" id="PTHR36451:SF1">
    <property type="entry name" value="OMEGA-HYDROXY-BETA-DIHYDROMENAQUINONE-9 SULFOTRANSFERASE STF3"/>
    <property type="match status" value="1"/>
</dbReference>
<dbReference type="OrthoDB" id="9777890at2"/>
<dbReference type="InterPro" id="IPR052736">
    <property type="entry name" value="Stf3_sulfotransferase"/>
</dbReference>
<reference evidence="2 3" key="1">
    <citation type="submission" date="2018-11" db="EMBL/GenBank/DDBJ databases">
        <title>Trebonia kvetii gen.nov., sp.nov., a novel acidophilic actinobacterium, and proposal of the new actinobacterial family Treboniaceae fam. nov.</title>
        <authorList>
            <person name="Rapoport D."/>
            <person name="Sagova-Mareckova M."/>
            <person name="Sedlacek I."/>
            <person name="Provaznik J."/>
            <person name="Kralova S."/>
            <person name="Pavlinic D."/>
            <person name="Benes V."/>
            <person name="Kopecky J."/>
        </authorList>
    </citation>
    <scope>NUCLEOTIDE SEQUENCE [LARGE SCALE GENOMIC DNA]</scope>
    <source>
        <strain evidence="2 3">15Tr583</strain>
    </source>
</reference>
<dbReference type="PANTHER" id="PTHR36451">
    <property type="entry name" value="PAPS-DEPENDENT SULFOTRANSFERASE STF3"/>
    <property type="match status" value="1"/>
</dbReference>
<protein>
    <submittedName>
        <fullName evidence="2">Sulfotransferase</fullName>
    </submittedName>
</protein>
<sequence>MVPVPGDGPLRRQHPDQHPLRLRHEQVRRRGGRQVAVPHSRRPADDRPDELVVRPGKLRRGAHQDHHPGGTRRAGPRPPGLGDGRLPDPRGRHGRAPGTILRGCRGWRHGHQLGRRRRDLGRTVRPVGGRTTRHLLLVHRDDRRHRLPPQPRPRQTDIPDRPVHGQVAGRLPPDHRRALPRPAGDLVTTVTLNTEQLLYQASERVGLTDYGDLPFREGIDVLLWSLQHESGNPPERVAQIAASLVLPALVKRLRLVDDRKRYPEIAAQAVRAPIVITGLPRTGSTHLQALLATRPGARSPAEWEMRLPSPPPEAATAATDPRIAEVQRSIDERPGAARLQSIHPYGARRPEQCLGLIDWSFANQTYLAYQRIPSYYEWYLDADQRVVYEHHKRFLQHLQFRNPGEWVLKWPKHLFGLDALLEAYPDARIVWTHRDPARVVPSAVSFVGTLRSMNSPVFDPRRFGAEWSALEEMGLHRGLEVRDRVGDDRFLDVQYNDLITDPVAAVSRIYEHFGLPVDDETIRRVGDFQEENPQGKHGAHDYTPEQFGFEPERVRRRFAAYTQRFGIERDRLR</sequence>
<dbReference type="Gene3D" id="3.40.50.300">
    <property type="entry name" value="P-loop containing nucleotide triphosphate hydrolases"/>
    <property type="match status" value="1"/>
</dbReference>
<feature type="compositionally biased region" description="Basic and acidic residues" evidence="1">
    <location>
        <begin position="9"/>
        <end position="25"/>
    </location>
</feature>
<dbReference type="Proteomes" id="UP000460272">
    <property type="component" value="Unassembled WGS sequence"/>
</dbReference>
<dbReference type="AlphaFoldDB" id="A0A6P2BTI1"/>
<organism evidence="2 3">
    <name type="scientific">Trebonia kvetii</name>
    <dbReference type="NCBI Taxonomy" id="2480626"/>
    <lineage>
        <taxon>Bacteria</taxon>
        <taxon>Bacillati</taxon>
        <taxon>Actinomycetota</taxon>
        <taxon>Actinomycetes</taxon>
        <taxon>Streptosporangiales</taxon>
        <taxon>Treboniaceae</taxon>
        <taxon>Trebonia</taxon>
    </lineage>
</organism>
<proteinExistence type="predicted"/>
<accession>A0A6P2BTI1</accession>
<feature type="region of interest" description="Disordered" evidence="1">
    <location>
        <begin position="141"/>
        <end position="181"/>
    </location>
</feature>
<feature type="compositionally biased region" description="Basic and acidic residues" evidence="1">
    <location>
        <begin position="154"/>
        <end position="163"/>
    </location>
</feature>
<evidence type="ECO:0000313" key="2">
    <source>
        <dbReference type="EMBL" id="TVZ02392.1"/>
    </source>
</evidence>
<gene>
    <name evidence="2" type="ORF">EAS64_26700</name>
</gene>
<feature type="region of interest" description="Disordered" evidence="1">
    <location>
        <begin position="1"/>
        <end position="105"/>
    </location>
</feature>
<keyword evidence="2" id="KW-0808">Transferase</keyword>
<dbReference type="SUPFAM" id="SSF52540">
    <property type="entry name" value="P-loop containing nucleoside triphosphate hydrolases"/>
    <property type="match status" value="1"/>
</dbReference>